<keyword evidence="1" id="KW-1133">Transmembrane helix</keyword>
<name>A0A0E0MA93_ORYPU</name>
<sequence length="495" mass="57069">MESVVQLWSDWEIQLLMLLSFTLQMLLFFTGGLRRYSTNMLLRFYLWIAYLGADMVALYALGYLSRHQNVTIGGGTLREVHPLFFLWAPFLLMHLGGQDTITAFAIEDNNLWLRHLLNLGVQVVLTLYVFWKSMDHHNLYILIPSIFVFVTGIIKYGGRTLALMHGDLKNIHGSIRSEDLENICDSILPKLDEDGVDYFGLRQAFENSFPDIPCTRWNRIIGNCFHYLPSKRQHKRYSGSDVAVTYILFSGGFLLEVCAVFTSLMSPWTWAWSKAKKCNGVNHISEFLFSSNVGWPKERPLWSNSMGEYNFLSYLGCEESRLSKLAKKVIRKMGSLVGAVEEPGKSFWMSKLLDTKYVTVDKEIMQCVVHLIYNYSSHGPESTNEQQWQNLGPLKELLANSGRSFGYDIMCFHIFTEAHLCRYFPCEGTTSMELISVCRRLSNYMFYLLVRHPEMLPTSGTTEPILKFFLGHISDRNGHDKYKTLRSARDRMKIV</sequence>
<dbReference type="AlphaFoldDB" id="A0A0E0MA93"/>
<dbReference type="PANTHER" id="PTHR31325">
    <property type="entry name" value="OS01G0798800 PROTEIN-RELATED"/>
    <property type="match status" value="1"/>
</dbReference>
<evidence type="ECO:0000313" key="4">
    <source>
        <dbReference type="Proteomes" id="UP000026962"/>
    </source>
</evidence>
<organism evidence="3">
    <name type="scientific">Oryza punctata</name>
    <name type="common">Red rice</name>
    <dbReference type="NCBI Taxonomy" id="4537"/>
    <lineage>
        <taxon>Eukaryota</taxon>
        <taxon>Viridiplantae</taxon>
        <taxon>Streptophyta</taxon>
        <taxon>Embryophyta</taxon>
        <taxon>Tracheophyta</taxon>
        <taxon>Spermatophyta</taxon>
        <taxon>Magnoliopsida</taxon>
        <taxon>Liliopsida</taxon>
        <taxon>Poales</taxon>
        <taxon>Poaceae</taxon>
        <taxon>BOP clade</taxon>
        <taxon>Oryzoideae</taxon>
        <taxon>Oryzeae</taxon>
        <taxon>Oryzinae</taxon>
        <taxon>Oryza</taxon>
    </lineage>
</organism>
<keyword evidence="4" id="KW-1185">Reference proteome</keyword>
<evidence type="ECO:0000256" key="1">
    <source>
        <dbReference type="SAM" id="Phobius"/>
    </source>
</evidence>
<dbReference type="Pfam" id="PF13968">
    <property type="entry name" value="DUF4220"/>
    <property type="match status" value="2"/>
</dbReference>
<keyword evidence="1" id="KW-0472">Membrane</keyword>
<proteinExistence type="predicted"/>
<feature type="domain" description="DUF4220" evidence="2">
    <location>
        <begin position="233"/>
        <end position="314"/>
    </location>
</feature>
<dbReference type="InterPro" id="IPR025315">
    <property type="entry name" value="DUF4220"/>
</dbReference>
<dbReference type="STRING" id="4537.A0A0E0MA93"/>
<feature type="transmembrane region" description="Helical" evidence="1">
    <location>
        <begin position="137"/>
        <end position="154"/>
    </location>
</feature>
<dbReference type="Proteomes" id="UP000026962">
    <property type="component" value="Chromosome 10"/>
</dbReference>
<keyword evidence="1" id="KW-0812">Transmembrane</keyword>
<dbReference type="OMA" id="IASEDWH"/>
<dbReference type="EnsemblPlants" id="OPUNC10G15570.1">
    <property type="protein sequence ID" value="OPUNC10G15570.1"/>
    <property type="gene ID" value="OPUNC10G15570"/>
</dbReference>
<evidence type="ECO:0000259" key="2">
    <source>
        <dbReference type="Pfam" id="PF13968"/>
    </source>
</evidence>
<accession>A0A0E0MA93</accession>
<dbReference type="eggNOG" id="ENOG502QQBP">
    <property type="taxonomic scope" value="Eukaryota"/>
</dbReference>
<dbReference type="Gramene" id="OPUNC10G15570.1">
    <property type="protein sequence ID" value="OPUNC10G15570.1"/>
    <property type="gene ID" value="OPUNC10G15570"/>
</dbReference>
<protein>
    <recommendedName>
        <fullName evidence="2">DUF4220 domain-containing protein</fullName>
    </recommendedName>
</protein>
<dbReference type="HOGENOM" id="CLU_009180_6_0_1"/>
<feature type="transmembrane region" description="Helical" evidence="1">
    <location>
        <begin position="112"/>
        <end position="131"/>
    </location>
</feature>
<feature type="transmembrane region" description="Helical" evidence="1">
    <location>
        <begin position="84"/>
        <end position="105"/>
    </location>
</feature>
<feature type="transmembrane region" description="Helical" evidence="1">
    <location>
        <begin position="13"/>
        <end position="32"/>
    </location>
</feature>
<evidence type="ECO:0000313" key="3">
    <source>
        <dbReference type="EnsemblPlants" id="OPUNC10G15570.1"/>
    </source>
</evidence>
<feature type="transmembrane region" description="Helical" evidence="1">
    <location>
        <begin position="242"/>
        <end position="270"/>
    </location>
</feature>
<feature type="domain" description="DUF4220" evidence="2">
    <location>
        <begin position="47"/>
        <end position="178"/>
    </location>
</feature>
<reference evidence="3" key="2">
    <citation type="submission" date="2018-05" db="EMBL/GenBank/DDBJ databases">
        <title>OpunRS2 (Oryza punctata Reference Sequence Version 2).</title>
        <authorList>
            <person name="Zhang J."/>
            <person name="Kudrna D."/>
            <person name="Lee S."/>
            <person name="Talag J."/>
            <person name="Welchert J."/>
            <person name="Wing R.A."/>
        </authorList>
    </citation>
    <scope>NUCLEOTIDE SEQUENCE [LARGE SCALE GENOMIC DNA]</scope>
</reference>
<feature type="transmembrane region" description="Helical" evidence="1">
    <location>
        <begin position="44"/>
        <end position="64"/>
    </location>
</feature>
<reference evidence="3" key="1">
    <citation type="submission" date="2015-04" db="UniProtKB">
        <authorList>
            <consortium name="EnsemblPlants"/>
        </authorList>
    </citation>
    <scope>IDENTIFICATION</scope>
</reference>